<comment type="subcellular location">
    <subcellularLocation>
        <location evidence="2">Secreted</location>
    </subcellularLocation>
</comment>
<gene>
    <name evidence="6" type="ORF">ACETIH_03960</name>
</gene>
<dbReference type="Pfam" id="PF00353">
    <property type="entry name" value="HemolysinCabind"/>
    <property type="match status" value="1"/>
</dbReference>
<dbReference type="InterPro" id="IPR011049">
    <property type="entry name" value="Serralysin-like_metalloprot_C"/>
</dbReference>
<accession>A0ABV6Y3N2</accession>
<comment type="cofactor">
    <cofactor evidence="1">
        <name>Ca(2+)</name>
        <dbReference type="ChEBI" id="CHEBI:29108"/>
    </cofactor>
</comment>
<dbReference type="RefSeq" id="WP_377028894.1">
    <property type="nucleotide sequence ID" value="NZ_JBHOMY010000010.1"/>
</dbReference>
<reference evidence="6 7" key="1">
    <citation type="submission" date="2024-09" db="EMBL/GenBank/DDBJ databases">
        <title>Nodulacao em especies de Leguminosae Basais da Amazonia e Caracterizacao dos Rizobios e Bacterias Associadas aos Nodulos.</title>
        <authorList>
            <person name="Jambeiro I.C.A."/>
            <person name="Lopes I.S."/>
            <person name="Aguiar E.R.G.R."/>
            <person name="Santos A.F.J."/>
            <person name="Dos Santos J.M.F."/>
            <person name="Gross E."/>
        </authorList>
    </citation>
    <scope>NUCLEOTIDE SEQUENCE [LARGE SCALE GENOMIC DNA]</scope>
    <source>
        <strain evidence="6 7">BRUESC1165</strain>
    </source>
</reference>
<evidence type="ECO:0000256" key="2">
    <source>
        <dbReference type="ARBA" id="ARBA00004613"/>
    </source>
</evidence>
<sequence>MRATDAFGSSTDKIVTILVQDVLNERAVGSPGADVMKGGAGQDHFTSLAGNDQIDAGLGNDILIGGAGKDVLTGGKGKDIFVFDTKANKATNLDKITDFNVKDDGIWLENKVFAKLGKKGTEKKPAKLAKDFFTVGDKAKDANDYLIYSKAKGVLLYDADGSGAKKAVEIATLKKNLKMTEKDFFVI</sequence>
<evidence type="ECO:0000259" key="5">
    <source>
        <dbReference type="Pfam" id="PF08548"/>
    </source>
</evidence>
<dbReference type="PANTHER" id="PTHR38340:SF1">
    <property type="entry name" value="S-LAYER PROTEIN"/>
    <property type="match status" value="1"/>
</dbReference>
<dbReference type="PANTHER" id="PTHR38340">
    <property type="entry name" value="S-LAYER PROTEIN"/>
    <property type="match status" value="1"/>
</dbReference>
<evidence type="ECO:0000313" key="7">
    <source>
        <dbReference type="Proteomes" id="UP001593940"/>
    </source>
</evidence>
<comment type="caution">
    <text evidence="6">The sequence shown here is derived from an EMBL/GenBank/DDBJ whole genome shotgun (WGS) entry which is preliminary data.</text>
</comment>
<evidence type="ECO:0000256" key="1">
    <source>
        <dbReference type="ARBA" id="ARBA00001913"/>
    </source>
</evidence>
<evidence type="ECO:0000256" key="4">
    <source>
        <dbReference type="ARBA" id="ARBA00022737"/>
    </source>
</evidence>
<dbReference type="InterPro" id="IPR013858">
    <property type="entry name" value="Peptidase_M10B_C"/>
</dbReference>
<proteinExistence type="predicted"/>
<dbReference type="Pfam" id="PF08548">
    <property type="entry name" value="Peptidase_M10_C"/>
    <property type="match status" value="1"/>
</dbReference>
<evidence type="ECO:0000313" key="6">
    <source>
        <dbReference type="EMBL" id="MFC1455893.1"/>
    </source>
</evidence>
<protein>
    <submittedName>
        <fullName evidence="6">M10 family metallopeptidase C-terminal domain-containing protein</fullName>
    </submittedName>
</protein>
<dbReference type="InterPro" id="IPR018511">
    <property type="entry name" value="Hemolysin-typ_Ca-bd_CS"/>
</dbReference>
<keyword evidence="7" id="KW-1185">Reference proteome</keyword>
<dbReference type="InterPro" id="IPR001343">
    <property type="entry name" value="Hemolysn_Ca-bd"/>
</dbReference>
<keyword evidence="4" id="KW-0677">Repeat</keyword>
<dbReference type="EMBL" id="JBHOMY010000010">
    <property type="protein sequence ID" value="MFC1455893.1"/>
    <property type="molecule type" value="Genomic_DNA"/>
</dbReference>
<organism evidence="6 7">
    <name type="scientific">Microvirga arabica</name>
    <dbReference type="NCBI Taxonomy" id="1128671"/>
    <lineage>
        <taxon>Bacteria</taxon>
        <taxon>Pseudomonadati</taxon>
        <taxon>Pseudomonadota</taxon>
        <taxon>Alphaproteobacteria</taxon>
        <taxon>Hyphomicrobiales</taxon>
        <taxon>Methylobacteriaceae</taxon>
        <taxon>Microvirga</taxon>
    </lineage>
</organism>
<dbReference type="Gene3D" id="2.150.10.10">
    <property type="entry name" value="Serralysin-like metalloprotease, C-terminal"/>
    <property type="match status" value="1"/>
</dbReference>
<dbReference type="InterPro" id="IPR050557">
    <property type="entry name" value="RTX_toxin/Mannuronan_C5-epim"/>
</dbReference>
<dbReference type="PROSITE" id="PS00330">
    <property type="entry name" value="HEMOLYSIN_CALCIUM"/>
    <property type="match status" value="2"/>
</dbReference>
<name>A0ABV6Y3N2_9HYPH</name>
<dbReference type="PRINTS" id="PR00313">
    <property type="entry name" value="CABNDNGRPT"/>
</dbReference>
<dbReference type="SUPFAM" id="SSF51120">
    <property type="entry name" value="beta-Roll"/>
    <property type="match status" value="1"/>
</dbReference>
<keyword evidence="3" id="KW-0964">Secreted</keyword>
<dbReference type="Proteomes" id="UP001593940">
    <property type="component" value="Unassembled WGS sequence"/>
</dbReference>
<evidence type="ECO:0000256" key="3">
    <source>
        <dbReference type="ARBA" id="ARBA00022525"/>
    </source>
</evidence>
<feature type="domain" description="Peptidase M10 serralysin C-terminal" evidence="5">
    <location>
        <begin position="48"/>
        <end position="109"/>
    </location>
</feature>